<proteinExistence type="predicted"/>
<dbReference type="OrthoDB" id="7718893at2"/>
<keyword evidence="2" id="KW-1185">Reference proteome</keyword>
<dbReference type="Proteomes" id="UP000249165">
    <property type="component" value="Unassembled WGS sequence"/>
</dbReference>
<comment type="caution">
    <text evidence="1">The sequence shown here is derived from an EMBL/GenBank/DDBJ whole genome shotgun (WGS) entry which is preliminary data.</text>
</comment>
<dbReference type="AlphaFoldDB" id="A0A327YJ70"/>
<dbReference type="EMBL" id="QLMG01000006">
    <property type="protein sequence ID" value="RAK20337.1"/>
    <property type="molecule type" value="Genomic_DNA"/>
</dbReference>
<organism evidence="1 2">
    <name type="scientific">Salipiger aestuarii</name>
    <dbReference type="NCBI Taxonomy" id="568098"/>
    <lineage>
        <taxon>Bacteria</taxon>
        <taxon>Pseudomonadati</taxon>
        <taxon>Pseudomonadota</taxon>
        <taxon>Alphaproteobacteria</taxon>
        <taxon>Rhodobacterales</taxon>
        <taxon>Roseobacteraceae</taxon>
        <taxon>Salipiger</taxon>
    </lineage>
</organism>
<protein>
    <submittedName>
        <fullName evidence="1">Uncharacterized protein</fullName>
    </submittedName>
</protein>
<reference evidence="1 2" key="1">
    <citation type="submission" date="2018-06" db="EMBL/GenBank/DDBJ databases">
        <title>Genomic Encyclopedia of Archaeal and Bacterial Type Strains, Phase II (KMG-II): from individual species to whole genera.</title>
        <authorList>
            <person name="Goeker M."/>
        </authorList>
    </citation>
    <scope>NUCLEOTIDE SEQUENCE [LARGE SCALE GENOMIC DNA]</scope>
    <source>
        <strain evidence="1 2">DSM 22011</strain>
    </source>
</reference>
<evidence type="ECO:0000313" key="2">
    <source>
        <dbReference type="Proteomes" id="UP000249165"/>
    </source>
</evidence>
<evidence type="ECO:0000313" key="1">
    <source>
        <dbReference type="EMBL" id="RAK20337.1"/>
    </source>
</evidence>
<name>A0A327YJ70_9RHOB</name>
<gene>
    <name evidence="1" type="ORF">ATI53_1006115</name>
</gene>
<accession>A0A327YJ70</accession>
<sequence length="107" mass="12150">MDADDQQDTLRDRIAELECPPAARQKPGFRTVKSRGDLVKVPGLPPALALYTIYDDIYLRWRGLPARHHAGIAFRTNHHLVPDQRRAPVDQLSPKTRAKIVSTCLVW</sequence>
<dbReference type="RefSeq" id="WP_111549891.1">
    <property type="nucleotide sequence ID" value="NZ_LIQE01000007.1"/>
</dbReference>